<reference evidence="4" key="1">
    <citation type="submission" date="2022-11" db="UniProtKB">
        <authorList>
            <consortium name="WormBaseParasite"/>
        </authorList>
    </citation>
    <scope>IDENTIFICATION</scope>
</reference>
<keyword evidence="2" id="KW-0472">Membrane</keyword>
<feature type="region of interest" description="Disordered" evidence="1">
    <location>
        <begin position="1"/>
        <end position="27"/>
    </location>
</feature>
<dbReference type="WBParaSite" id="nRc.2.0.1.t11491-RA">
    <property type="protein sequence ID" value="nRc.2.0.1.t11491-RA"/>
    <property type="gene ID" value="nRc.2.0.1.g11491"/>
</dbReference>
<keyword evidence="2" id="KW-0812">Transmembrane</keyword>
<organism evidence="3 4">
    <name type="scientific">Romanomermis culicivorax</name>
    <name type="common">Nematode worm</name>
    <dbReference type="NCBI Taxonomy" id="13658"/>
    <lineage>
        <taxon>Eukaryota</taxon>
        <taxon>Metazoa</taxon>
        <taxon>Ecdysozoa</taxon>
        <taxon>Nematoda</taxon>
        <taxon>Enoplea</taxon>
        <taxon>Dorylaimia</taxon>
        <taxon>Mermithida</taxon>
        <taxon>Mermithoidea</taxon>
        <taxon>Mermithidae</taxon>
        <taxon>Romanomermis</taxon>
    </lineage>
</organism>
<sequence>MEQLFHGGRSKWTGLGENDRPKTEPPAILVSSNNNNNNLLGTTHKEDPDPFWSAGSWTARRRFLYSEDDGPSSDYLRCFYEGQQQTPLLGYSHASDSQASDSQMSDSQKQLSTQSSDCKTTLYFTAPPRSAAVTNRISVHMTCNQSYSTLGGLWVLIVFVIIIFILTFVAAVVCYQKQQNRKQRENNNILNNNNHANYYEPSNSSTAVYYTPSMLKHGYSYSRNY</sequence>
<feature type="compositionally biased region" description="Low complexity" evidence="1">
    <location>
        <begin position="92"/>
        <end position="112"/>
    </location>
</feature>
<protein>
    <submittedName>
        <fullName evidence="4">Uncharacterized protein</fullName>
    </submittedName>
</protein>
<proteinExistence type="predicted"/>
<evidence type="ECO:0000256" key="1">
    <source>
        <dbReference type="SAM" id="MobiDB-lite"/>
    </source>
</evidence>
<accession>A0A915IE57</accession>
<evidence type="ECO:0000313" key="4">
    <source>
        <dbReference type="WBParaSite" id="nRc.2.0.1.t11491-RA"/>
    </source>
</evidence>
<feature type="region of interest" description="Disordered" evidence="1">
    <location>
        <begin position="91"/>
        <end position="113"/>
    </location>
</feature>
<dbReference type="Proteomes" id="UP000887565">
    <property type="component" value="Unplaced"/>
</dbReference>
<feature type="transmembrane region" description="Helical" evidence="2">
    <location>
        <begin position="153"/>
        <end position="175"/>
    </location>
</feature>
<keyword evidence="3" id="KW-1185">Reference proteome</keyword>
<evidence type="ECO:0000256" key="2">
    <source>
        <dbReference type="SAM" id="Phobius"/>
    </source>
</evidence>
<dbReference type="AlphaFoldDB" id="A0A915IE57"/>
<evidence type="ECO:0000313" key="3">
    <source>
        <dbReference type="Proteomes" id="UP000887565"/>
    </source>
</evidence>
<keyword evidence="2" id="KW-1133">Transmembrane helix</keyword>
<name>A0A915IE57_ROMCU</name>